<evidence type="ECO:0000256" key="7">
    <source>
        <dbReference type="ARBA" id="ARBA00022982"/>
    </source>
</evidence>
<keyword evidence="5" id="KW-0679">Respiratory chain</keyword>
<feature type="transmembrane region" description="Helical" evidence="14">
    <location>
        <begin position="297"/>
        <end position="318"/>
    </location>
</feature>
<geneLocation type="mitochondrion" evidence="15"/>
<dbReference type="GO" id="GO:0003954">
    <property type="term" value="F:NADH dehydrogenase activity"/>
    <property type="evidence" value="ECO:0007669"/>
    <property type="project" value="TreeGrafter"/>
</dbReference>
<dbReference type="HAMAP" id="MF_01350">
    <property type="entry name" value="NDH1_NuoH"/>
    <property type="match status" value="1"/>
</dbReference>
<sequence>MHKLFSHIINPILYIIPILIAVAFLTLLERKILSYMQLRKGPNVVGPLGLLQPVADGVKLFIKEPLRPTQASPILFILAPTLALLLALMMWTPLPMPYSLADMNLGLLFLLALSSMMVYTILWSGWASNSKYALIGALRAIAQTISYEVTLGIILLSVIMLSGAFTMHTLMTTQEHTWLIFPLWPLAMMWFVSTLAETNRAPFDLTEGESELVSGFNVEYAAGPFALFFLAEYMNILMMNTLTCILFFSPTTTMQMELFTMNLMIKTTLLTMVFLWTRASYPRFRYDQLMHLLWKQFLPATLALYLWYISLPIALSGLPPMN</sequence>
<dbReference type="PROSITE" id="PS00668">
    <property type="entry name" value="COMPLEX1_ND1_2"/>
    <property type="match status" value="1"/>
</dbReference>
<dbReference type="EMBL" id="MT410899">
    <property type="protein sequence ID" value="QLI49121.1"/>
    <property type="molecule type" value="Genomic_DNA"/>
</dbReference>
<keyword evidence="13 15" id="KW-0496">Mitochondrion</keyword>
<keyword evidence="13" id="KW-0830">Ubiquinone</keyword>
<dbReference type="Pfam" id="PF00146">
    <property type="entry name" value="NADHdh"/>
    <property type="match status" value="1"/>
</dbReference>
<evidence type="ECO:0000313" key="15">
    <source>
        <dbReference type="EMBL" id="QLI49121.1"/>
    </source>
</evidence>
<dbReference type="PANTHER" id="PTHR11432:SF3">
    <property type="entry name" value="NADH-UBIQUINONE OXIDOREDUCTASE CHAIN 1"/>
    <property type="match status" value="1"/>
</dbReference>
<evidence type="ECO:0000256" key="5">
    <source>
        <dbReference type="ARBA" id="ARBA00022660"/>
    </source>
</evidence>
<feature type="transmembrane region" description="Helical" evidence="14">
    <location>
        <begin position="259"/>
        <end position="277"/>
    </location>
</feature>
<evidence type="ECO:0000256" key="2">
    <source>
        <dbReference type="ARBA" id="ARBA00010535"/>
    </source>
</evidence>
<feature type="transmembrane region" description="Helical" evidence="14">
    <location>
        <begin position="225"/>
        <end position="247"/>
    </location>
</feature>
<evidence type="ECO:0000256" key="9">
    <source>
        <dbReference type="ARBA" id="ARBA00023027"/>
    </source>
</evidence>
<comment type="catalytic activity">
    <reaction evidence="11 13">
        <text>a ubiquinone + NADH + 5 H(+)(in) = a ubiquinol + NAD(+) + 4 H(+)(out)</text>
        <dbReference type="Rhea" id="RHEA:29091"/>
        <dbReference type="Rhea" id="RHEA-COMP:9565"/>
        <dbReference type="Rhea" id="RHEA-COMP:9566"/>
        <dbReference type="ChEBI" id="CHEBI:15378"/>
        <dbReference type="ChEBI" id="CHEBI:16389"/>
        <dbReference type="ChEBI" id="CHEBI:17976"/>
        <dbReference type="ChEBI" id="CHEBI:57540"/>
        <dbReference type="ChEBI" id="CHEBI:57945"/>
        <dbReference type="EC" id="7.1.1.2"/>
    </reaction>
</comment>
<feature type="transmembrane region" description="Helical" evidence="14">
    <location>
        <begin position="177"/>
        <end position="196"/>
    </location>
</feature>
<evidence type="ECO:0000256" key="1">
    <source>
        <dbReference type="ARBA" id="ARBA00004141"/>
    </source>
</evidence>
<evidence type="ECO:0000256" key="14">
    <source>
        <dbReference type="SAM" id="Phobius"/>
    </source>
</evidence>
<keyword evidence="7" id="KW-0249">Electron transport</keyword>
<comment type="subcellular location">
    <subcellularLocation>
        <location evidence="1">Membrane</location>
        <topology evidence="1">Multi-pass membrane protein</topology>
    </subcellularLocation>
    <subcellularLocation>
        <location evidence="12">Mitochondrion inner membrane</location>
        <topology evidence="12">Multi-pass membrane protein</topology>
    </subcellularLocation>
</comment>
<dbReference type="GO" id="GO:0009060">
    <property type="term" value="P:aerobic respiration"/>
    <property type="evidence" value="ECO:0007669"/>
    <property type="project" value="TreeGrafter"/>
</dbReference>
<keyword evidence="8 14" id="KW-1133">Transmembrane helix</keyword>
<organism evidence="15">
    <name type="scientific">Lacerta agilis</name>
    <name type="common">Sand lizard</name>
    <dbReference type="NCBI Taxonomy" id="80427"/>
    <lineage>
        <taxon>Eukaryota</taxon>
        <taxon>Metazoa</taxon>
        <taxon>Chordata</taxon>
        <taxon>Craniata</taxon>
        <taxon>Vertebrata</taxon>
        <taxon>Euteleostomi</taxon>
        <taxon>Lepidosauria</taxon>
        <taxon>Squamata</taxon>
        <taxon>Bifurcata</taxon>
        <taxon>Unidentata</taxon>
        <taxon>Episquamata</taxon>
        <taxon>Laterata</taxon>
        <taxon>Lacertibaenia</taxon>
        <taxon>Lacertidae</taxon>
        <taxon>Lacerta</taxon>
    </lineage>
</organism>
<dbReference type="EC" id="7.1.1.2" evidence="3 13"/>
<evidence type="ECO:0000256" key="4">
    <source>
        <dbReference type="ARBA" id="ARBA00021009"/>
    </source>
</evidence>
<protein>
    <recommendedName>
        <fullName evidence="4 13">NADH-ubiquinone oxidoreductase chain 1</fullName>
        <ecNumber evidence="3 13">7.1.1.2</ecNumber>
    </recommendedName>
</protein>
<dbReference type="GO" id="GO:0005743">
    <property type="term" value="C:mitochondrial inner membrane"/>
    <property type="evidence" value="ECO:0007669"/>
    <property type="project" value="UniProtKB-SubCell"/>
</dbReference>
<feature type="transmembrane region" description="Helical" evidence="14">
    <location>
        <begin position="74"/>
        <end position="94"/>
    </location>
</feature>
<gene>
    <name evidence="15" type="primary">ND1</name>
</gene>
<dbReference type="InterPro" id="IPR018086">
    <property type="entry name" value="NADH_UbQ_OxRdtase_su1_CS"/>
</dbReference>
<evidence type="ECO:0000256" key="10">
    <source>
        <dbReference type="ARBA" id="ARBA00023136"/>
    </source>
</evidence>
<feature type="transmembrane region" description="Helical" evidence="14">
    <location>
        <begin position="145"/>
        <end position="165"/>
    </location>
</feature>
<keyword evidence="5" id="KW-0813">Transport</keyword>
<evidence type="ECO:0000256" key="8">
    <source>
        <dbReference type="ARBA" id="ARBA00022989"/>
    </source>
</evidence>
<name>A0A7D5Q8P0_LACAG</name>
<evidence type="ECO:0000256" key="11">
    <source>
        <dbReference type="ARBA" id="ARBA00049551"/>
    </source>
</evidence>
<comment type="similarity">
    <text evidence="2 12">Belongs to the complex I subunit 1 family.</text>
</comment>
<feature type="transmembrane region" description="Helical" evidence="14">
    <location>
        <begin position="106"/>
        <end position="125"/>
    </location>
</feature>
<proteinExistence type="inferred from homology"/>
<dbReference type="InterPro" id="IPR001694">
    <property type="entry name" value="NADH_UbQ_OxRdtase_su1/FPO"/>
</dbReference>
<evidence type="ECO:0000256" key="13">
    <source>
        <dbReference type="RuleBase" id="RU000473"/>
    </source>
</evidence>
<keyword evidence="6 12" id="KW-0812">Transmembrane</keyword>
<evidence type="ECO:0000256" key="12">
    <source>
        <dbReference type="RuleBase" id="RU000471"/>
    </source>
</evidence>
<dbReference type="GO" id="GO:0008137">
    <property type="term" value="F:NADH dehydrogenase (ubiquinone) activity"/>
    <property type="evidence" value="ECO:0007669"/>
    <property type="project" value="UniProtKB-EC"/>
</dbReference>
<reference evidence="15" key="1">
    <citation type="submission" date="2020-04" db="EMBL/GenBank/DDBJ databases">
        <title>DNAmark Project.</title>
        <authorList>
            <person name="Margaryan A."/>
        </authorList>
    </citation>
    <scope>NUCLEOTIDE SEQUENCE</scope>
    <source>
        <strain evidence="15">DM111</strain>
    </source>
</reference>
<dbReference type="PANTHER" id="PTHR11432">
    <property type="entry name" value="NADH DEHYDROGENASE SUBUNIT 1"/>
    <property type="match status" value="1"/>
</dbReference>
<keyword evidence="10 14" id="KW-0472">Membrane</keyword>
<accession>A0A7D5Q8P0</accession>
<dbReference type="PROSITE" id="PS00667">
    <property type="entry name" value="COMPLEX1_ND1_1"/>
    <property type="match status" value="1"/>
</dbReference>
<evidence type="ECO:0000256" key="3">
    <source>
        <dbReference type="ARBA" id="ARBA00012944"/>
    </source>
</evidence>
<feature type="transmembrane region" description="Helical" evidence="14">
    <location>
        <begin position="12"/>
        <end position="28"/>
    </location>
</feature>
<evidence type="ECO:0000256" key="6">
    <source>
        <dbReference type="ARBA" id="ARBA00022692"/>
    </source>
</evidence>
<keyword evidence="9 12" id="KW-0520">NAD</keyword>
<dbReference type="AlphaFoldDB" id="A0A7D5Q8P0"/>